<protein>
    <recommendedName>
        <fullName evidence="4">Alginate lyase domain-containing protein</fullName>
    </recommendedName>
</protein>
<feature type="chain" id="PRO_5024461180" description="Alginate lyase domain-containing protein" evidence="1">
    <location>
        <begin position="33"/>
        <end position="251"/>
    </location>
</feature>
<dbReference type="RefSeq" id="WP_148930841.1">
    <property type="nucleotide sequence ID" value="NZ_VNHS01000007.1"/>
</dbReference>
<name>A0A5S5C4E3_9BACL</name>
<accession>A0A5S5C4E3</accession>
<feature type="signal peptide" evidence="1">
    <location>
        <begin position="1"/>
        <end position="32"/>
    </location>
</feature>
<dbReference type="OrthoDB" id="2511417at2"/>
<proteinExistence type="predicted"/>
<comment type="caution">
    <text evidence="2">The sequence shown here is derived from an EMBL/GenBank/DDBJ whole genome shotgun (WGS) entry which is preliminary data.</text>
</comment>
<evidence type="ECO:0000256" key="1">
    <source>
        <dbReference type="SAM" id="SignalP"/>
    </source>
</evidence>
<evidence type="ECO:0000313" key="2">
    <source>
        <dbReference type="EMBL" id="TYP73286.1"/>
    </source>
</evidence>
<evidence type="ECO:0008006" key="4">
    <source>
        <dbReference type="Google" id="ProtNLM"/>
    </source>
</evidence>
<sequence length="251" mass="27274">MTRFKSDKLAAIGLSALLAISLFLPQSGSLVAATDGEPAQVVVPAAKRSATASPSFPADMELALKQAERLLYNQKPFPDWAAVGFAKNGHALPDGFKEAKADLILHNRGEFDKLTDLTRTTIAYAAAGGSSINDIAGIDLYTKAMNHPAMTEEGMTGLVSAYVVSTLYQWFSPFARTAWYSDRLLSRIQSEQLSTGSWPDKGSKKGSVTSNALALIALSPQQSEFVRIGGESVMDHHRRRDSLFETCRYRL</sequence>
<organism evidence="2 3">
    <name type="scientific">Paenibacillus methanolicus</name>
    <dbReference type="NCBI Taxonomy" id="582686"/>
    <lineage>
        <taxon>Bacteria</taxon>
        <taxon>Bacillati</taxon>
        <taxon>Bacillota</taxon>
        <taxon>Bacilli</taxon>
        <taxon>Bacillales</taxon>
        <taxon>Paenibacillaceae</taxon>
        <taxon>Paenibacillus</taxon>
    </lineage>
</organism>
<keyword evidence="3" id="KW-1185">Reference proteome</keyword>
<dbReference type="AlphaFoldDB" id="A0A5S5C4E3"/>
<reference evidence="2 3" key="1">
    <citation type="submission" date="2019-07" db="EMBL/GenBank/DDBJ databases">
        <title>Genomic Encyclopedia of Type Strains, Phase III (KMG-III): the genomes of soil and plant-associated and newly described type strains.</title>
        <authorList>
            <person name="Whitman W."/>
        </authorList>
    </citation>
    <scope>NUCLEOTIDE SEQUENCE [LARGE SCALE GENOMIC DNA]</scope>
    <source>
        <strain evidence="2 3">BL24</strain>
    </source>
</reference>
<dbReference type="Proteomes" id="UP000323257">
    <property type="component" value="Unassembled WGS sequence"/>
</dbReference>
<dbReference type="EMBL" id="VNHS01000007">
    <property type="protein sequence ID" value="TYP73286.1"/>
    <property type="molecule type" value="Genomic_DNA"/>
</dbReference>
<keyword evidence="1" id="KW-0732">Signal</keyword>
<evidence type="ECO:0000313" key="3">
    <source>
        <dbReference type="Proteomes" id="UP000323257"/>
    </source>
</evidence>
<gene>
    <name evidence="2" type="ORF">BCM02_107270</name>
</gene>